<reference evidence="1 2" key="1">
    <citation type="submission" date="2023-08" db="EMBL/GenBank/DDBJ databases">
        <title>Rhodoferax potami sp. nov. and Rhodoferax mekongensis sp. nov., isolated from the Mekong River in Thailand.</title>
        <authorList>
            <person name="Kitikhun S."/>
            <person name="Charoenyingcharoen P."/>
            <person name="Siriarchawattana P."/>
            <person name="Likhitrattanapisal S."/>
            <person name="Nilsakha T."/>
            <person name="Chanpet A."/>
            <person name="Rattanawaree P."/>
            <person name="Ingsriswang S."/>
        </authorList>
    </citation>
    <scope>NUCLEOTIDE SEQUENCE [LARGE SCALE GENOMIC DNA]</scope>
    <source>
        <strain evidence="1 2">TBRC 17660</strain>
    </source>
</reference>
<name>A0ABU3KPY7_9BURK</name>
<sequence length="97" mass="10677">MTTKRTVYALERFSSVRAYIEPGKFPKNVVELVTNAGGEALFVASFEPASLANSFLSIPTDIENPKSTQLRRAIAQVCNLTDQGFLGQRWVGAQLKD</sequence>
<evidence type="ECO:0000313" key="2">
    <source>
        <dbReference type="Proteomes" id="UP001321700"/>
    </source>
</evidence>
<dbReference type="EMBL" id="JAVBIK010000001">
    <property type="protein sequence ID" value="MDT7519528.1"/>
    <property type="molecule type" value="Genomic_DNA"/>
</dbReference>
<proteinExistence type="predicted"/>
<protein>
    <submittedName>
        <fullName evidence="1">Uncharacterized protein</fullName>
    </submittedName>
</protein>
<dbReference type="RefSeq" id="WP_313875203.1">
    <property type="nucleotide sequence ID" value="NZ_JAVBIK010000001.1"/>
</dbReference>
<keyword evidence="2" id="KW-1185">Reference proteome</keyword>
<evidence type="ECO:0000313" key="1">
    <source>
        <dbReference type="EMBL" id="MDT7519528.1"/>
    </source>
</evidence>
<organism evidence="1 2">
    <name type="scientific">Rhodoferax potami</name>
    <dbReference type="NCBI Taxonomy" id="3068338"/>
    <lineage>
        <taxon>Bacteria</taxon>
        <taxon>Pseudomonadati</taxon>
        <taxon>Pseudomonadota</taxon>
        <taxon>Betaproteobacteria</taxon>
        <taxon>Burkholderiales</taxon>
        <taxon>Comamonadaceae</taxon>
        <taxon>Rhodoferax</taxon>
    </lineage>
</organism>
<comment type="caution">
    <text evidence="1">The sequence shown here is derived from an EMBL/GenBank/DDBJ whole genome shotgun (WGS) entry which is preliminary data.</text>
</comment>
<dbReference type="Proteomes" id="UP001321700">
    <property type="component" value="Unassembled WGS sequence"/>
</dbReference>
<accession>A0ABU3KPY7</accession>
<gene>
    <name evidence="1" type="ORF">RAE19_12545</name>
</gene>